<evidence type="ECO:0000313" key="1">
    <source>
        <dbReference type="EMBL" id="GMR61258.1"/>
    </source>
</evidence>
<organism evidence="1 2">
    <name type="scientific">Pristionchus mayeri</name>
    <dbReference type="NCBI Taxonomy" id="1317129"/>
    <lineage>
        <taxon>Eukaryota</taxon>
        <taxon>Metazoa</taxon>
        <taxon>Ecdysozoa</taxon>
        <taxon>Nematoda</taxon>
        <taxon>Chromadorea</taxon>
        <taxon>Rhabditida</taxon>
        <taxon>Rhabditina</taxon>
        <taxon>Diplogasteromorpha</taxon>
        <taxon>Diplogasteroidea</taxon>
        <taxon>Neodiplogasteridae</taxon>
        <taxon>Pristionchus</taxon>
    </lineage>
</organism>
<evidence type="ECO:0000313" key="2">
    <source>
        <dbReference type="Proteomes" id="UP001328107"/>
    </source>
</evidence>
<comment type="caution">
    <text evidence="1">The sequence shown here is derived from an EMBL/GenBank/DDBJ whole genome shotgun (WGS) entry which is preliminary data.</text>
</comment>
<keyword evidence="2" id="KW-1185">Reference proteome</keyword>
<gene>
    <name evidence="1" type="ORF">PMAYCL1PPCAC_31453</name>
</gene>
<dbReference type="AlphaFoldDB" id="A0AAN5ICM1"/>
<dbReference type="Proteomes" id="UP001328107">
    <property type="component" value="Unassembled WGS sequence"/>
</dbReference>
<name>A0AAN5ICM1_9BILA</name>
<feature type="non-terminal residue" evidence="1">
    <location>
        <position position="1"/>
    </location>
</feature>
<dbReference type="EMBL" id="BTRK01000006">
    <property type="protein sequence ID" value="GMR61258.1"/>
    <property type="molecule type" value="Genomic_DNA"/>
</dbReference>
<reference evidence="2" key="1">
    <citation type="submission" date="2022-10" db="EMBL/GenBank/DDBJ databases">
        <title>Genome assembly of Pristionchus species.</title>
        <authorList>
            <person name="Yoshida K."/>
            <person name="Sommer R.J."/>
        </authorList>
    </citation>
    <scope>NUCLEOTIDE SEQUENCE [LARGE SCALE GENOMIC DNA]</scope>
    <source>
        <strain evidence="2">RS5460</strain>
    </source>
</reference>
<accession>A0AAN5ICM1</accession>
<sequence length="167" mass="18620">LMSELGENEGLDLLCIGEQLVSDCHQLLLDRGGLFSDDLLDLGRFREGESANLEYSDDLTDGCLSSRRQVRDELVELLQCRIRYSSAPICDFITHLLLLLSLLLDDFIDGDPLLDRILLLVQNNILDGLLSLCRYLRDPQMLLLSNGCSKGDSCSSCTEENEGEIHG</sequence>
<proteinExistence type="predicted"/>
<protein>
    <submittedName>
        <fullName evidence="1">Uncharacterized protein</fullName>
    </submittedName>
</protein>